<comment type="caution">
    <text evidence="6">The sequence shown here is derived from an EMBL/GenBank/DDBJ whole genome shotgun (WGS) entry which is preliminary data.</text>
</comment>
<name>A0ABV6ZT39_9PROT</name>
<feature type="domain" description="ATP-grasp" evidence="5">
    <location>
        <begin position="132"/>
        <end position="316"/>
    </location>
</feature>
<protein>
    <submittedName>
        <fullName evidence="6">ATP-grasp domain-containing protein</fullName>
    </submittedName>
</protein>
<evidence type="ECO:0000313" key="7">
    <source>
        <dbReference type="Proteomes" id="UP001595379"/>
    </source>
</evidence>
<evidence type="ECO:0000259" key="5">
    <source>
        <dbReference type="PROSITE" id="PS50975"/>
    </source>
</evidence>
<dbReference type="Proteomes" id="UP001595379">
    <property type="component" value="Unassembled WGS sequence"/>
</dbReference>
<gene>
    <name evidence="6" type="ORF">ACFOOR_00620</name>
</gene>
<keyword evidence="7" id="KW-1185">Reference proteome</keyword>
<dbReference type="InterPro" id="IPR013815">
    <property type="entry name" value="ATP_grasp_subdomain_1"/>
</dbReference>
<evidence type="ECO:0000256" key="2">
    <source>
        <dbReference type="ARBA" id="ARBA00022741"/>
    </source>
</evidence>
<reference evidence="7" key="1">
    <citation type="journal article" date="2019" name="Int. J. Syst. Evol. Microbiol.">
        <title>The Global Catalogue of Microorganisms (GCM) 10K type strain sequencing project: providing services to taxonomists for standard genome sequencing and annotation.</title>
        <authorList>
            <consortium name="The Broad Institute Genomics Platform"/>
            <consortium name="The Broad Institute Genome Sequencing Center for Infectious Disease"/>
            <person name="Wu L."/>
            <person name="Ma J."/>
        </authorList>
    </citation>
    <scope>NUCLEOTIDE SEQUENCE [LARGE SCALE GENOMIC DNA]</scope>
    <source>
        <strain evidence="7">KCTC 52487</strain>
    </source>
</reference>
<sequence>MNDDTSSQPRGRVILTYGRSLMTLSAAQVLSDRNVDVIGCDTIDMTVTQHSRYCRDYAVYRDPDEDPEGFIDDLVAIAEAHAPEDDGPYVLMPVFRETRVISQNAHRFRGVITVAAPPHEAISGVEPKDRLIETAERAGVRAPVAVNLERHDDVEAAIAGIPFPALTKPVEGVGGRGIERHEDREALSAYLDERSRNEPLPILQEFVEGEDYCVCVLCQDGEIVAHMAYRNLQAFPKGTGAGVLRETVDDTPFLQDARALMKTLGWNGVCEIDYRWTGNRDERPCLIEVNARFWAGLFHSIASGIEYPWLWYQLATEGRCDEPREAEIGRKSKVPFFWFLAAAQDAAAHEDYPHRLHQAWENLTEAKDDDRGTFERLTDLAKATFDAPALAHLVKSVMDAHKQGKNSAVDFIPPEDPGAALGALFVASSLIRHGKLPPELKNG</sequence>
<dbReference type="InterPro" id="IPR011761">
    <property type="entry name" value="ATP-grasp"/>
</dbReference>
<dbReference type="Gene3D" id="3.30.1490.20">
    <property type="entry name" value="ATP-grasp fold, A domain"/>
    <property type="match status" value="1"/>
</dbReference>
<keyword evidence="3 4" id="KW-0067">ATP-binding</keyword>
<dbReference type="EMBL" id="JBHRSV010000001">
    <property type="protein sequence ID" value="MFC2924602.1"/>
    <property type="molecule type" value="Genomic_DNA"/>
</dbReference>
<dbReference type="PANTHER" id="PTHR43585">
    <property type="entry name" value="FUMIPYRROLE BIOSYNTHESIS PROTEIN C"/>
    <property type="match status" value="1"/>
</dbReference>
<dbReference type="PROSITE" id="PS50975">
    <property type="entry name" value="ATP_GRASP"/>
    <property type="match status" value="1"/>
</dbReference>
<dbReference type="InterPro" id="IPR052032">
    <property type="entry name" value="ATP-dep_AA_Ligase"/>
</dbReference>
<dbReference type="Gene3D" id="3.30.470.20">
    <property type="entry name" value="ATP-grasp fold, B domain"/>
    <property type="match status" value="1"/>
</dbReference>
<dbReference type="RefSeq" id="WP_343163684.1">
    <property type="nucleotide sequence ID" value="NZ_JBHRSV010000001.1"/>
</dbReference>
<dbReference type="PANTHER" id="PTHR43585:SF2">
    <property type="entry name" value="ATP-GRASP ENZYME FSQD"/>
    <property type="match status" value="1"/>
</dbReference>
<accession>A0ABV6ZT39</accession>
<dbReference type="Pfam" id="PF15632">
    <property type="entry name" value="ATPgrasp_Ter"/>
    <property type="match status" value="1"/>
</dbReference>
<keyword evidence="2 4" id="KW-0547">Nucleotide-binding</keyword>
<dbReference type="SUPFAM" id="SSF56059">
    <property type="entry name" value="Glutathione synthetase ATP-binding domain-like"/>
    <property type="match status" value="1"/>
</dbReference>
<evidence type="ECO:0000256" key="3">
    <source>
        <dbReference type="ARBA" id="ARBA00022840"/>
    </source>
</evidence>
<keyword evidence="1" id="KW-0436">Ligase</keyword>
<evidence type="ECO:0000256" key="1">
    <source>
        <dbReference type="ARBA" id="ARBA00022598"/>
    </source>
</evidence>
<organism evidence="6 7">
    <name type="scientific">Hyphobacterium vulgare</name>
    <dbReference type="NCBI Taxonomy" id="1736751"/>
    <lineage>
        <taxon>Bacteria</taxon>
        <taxon>Pseudomonadati</taxon>
        <taxon>Pseudomonadota</taxon>
        <taxon>Alphaproteobacteria</taxon>
        <taxon>Maricaulales</taxon>
        <taxon>Maricaulaceae</taxon>
        <taxon>Hyphobacterium</taxon>
    </lineage>
</organism>
<evidence type="ECO:0000313" key="6">
    <source>
        <dbReference type="EMBL" id="MFC2924602.1"/>
    </source>
</evidence>
<evidence type="ECO:0000256" key="4">
    <source>
        <dbReference type="PROSITE-ProRule" id="PRU00409"/>
    </source>
</evidence>
<proteinExistence type="predicted"/>